<dbReference type="Pfam" id="PF02687">
    <property type="entry name" value="FtsX"/>
    <property type="match status" value="1"/>
</dbReference>
<evidence type="ECO:0000256" key="4">
    <source>
        <dbReference type="ARBA" id="ARBA00022989"/>
    </source>
</evidence>
<evidence type="ECO:0000256" key="7">
    <source>
        <dbReference type="SAM" id="Phobius"/>
    </source>
</evidence>
<comment type="similarity">
    <text evidence="6">Belongs to the ABC-4 integral membrane protein family.</text>
</comment>
<keyword evidence="3 7" id="KW-0812">Transmembrane</keyword>
<protein>
    <recommendedName>
        <fullName evidence="8">ABC3 transporter permease C-terminal domain-containing protein</fullName>
    </recommendedName>
</protein>
<dbReference type="EMBL" id="LMWU01000001">
    <property type="protein sequence ID" value="KUN74149.1"/>
    <property type="molecule type" value="Genomic_DNA"/>
</dbReference>
<evidence type="ECO:0000313" key="9">
    <source>
        <dbReference type="EMBL" id="KUN74149.1"/>
    </source>
</evidence>
<comment type="subcellular location">
    <subcellularLocation>
        <location evidence="1">Cell membrane</location>
        <topology evidence="1">Multi-pass membrane protein</topology>
    </subcellularLocation>
</comment>
<proteinExistence type="inferred from homology"/>
<evidence type="ECO:0000259" key="8">
    <source>
        <dbReference type="Pfam" id="PF02687"/>
    </source>
</evidence>
<dbReference type="GO" id="GO:0005886">
    <property type="term" value="C:plasma membrane"/>
    <property type="evidence" value="ECO:0007669"/>
    <property type="project" value="UniProtKB-SubCell"/>
</dbReference>
<feature type="transmembrane region" description="Helical" evidence="7">
    <location>
        <begin position="51"/>
        <end position="75"/>
    </location>
</feature>
<comment type="caution">
    <text evidence="9">The sequence shown here is derived from an EMBL/GenBank/DDBJ whole genome shotgun (WGS) entry which is preliminary data.</text>
</comment>
<evidence type="ECO:0000256" key="1">
    <source>
        <dbReference type="ARBA" id="ARBA00004651"/>
    </source>
</evidence>
<dbReference type="PANTHER" id="PTHR30572:SF4">
    <property type="entry name" value="ABC TRANSPORTER PERMEASE YTRF"/>
    <property type="match status" value="1"/>
</dbReference>
<reference evidence="9 10" key="1">
    <citation type="submission" date="2015-10" db="EMBL/GenBank/DDBJ databases">
        <title>Draft genome sequence of Streptomyces canus DSM 40017, type strain for the species Streptomyces canus.</title>
        <authorList>
            <person name="Ruckert C."/>
            <person name="Winkler A."/>
            <person name="Kalinowski J."/>
            <person name="Kampfer P."/>
            <person name="Glaeser S."/>
        </authorList>
    </citation>
    <scope>NUCLEOTIDE SEQUENCE [LARGE SCALE GENOMIC DNA]</scope>
    <source>
        <strain evidence="9 10">DSM 40017</strain>
    </source>
</reference>
<dbReference type="Proteomes" id="UP000053669">
    <property type="component" value="Unassembled WGS sequence"/>
</dbReference>
<dbReference type="AlphaFoldDB" id="A0A101SHW2"/>
<feature type="transmembrane region" description="Helical" evidence="7">
    <location>
        <begin position="142"/>
        <end position="165"/>
    </location>
</feature>
<evidence type="ECO:0000313" key="10">
    <source>
        <dbReference type="Proteomes" id="UP000053669"/>
    </source>
</evidence>
<keyword evidence="2" id="KW-1003">Cell membrane</keyword>
<sequence>MHPDTYSIAVKPGTEVRGYIHKLDTALRPLGVSAQSDQFQGKSDAILALDALTAILTLMLVATAGLGVLNAVVLDTRERIHDLGVHKALGMTPRQAVTMVIASFVVIGLIGGATGVPVGAALQATIVPAMGHSAGINMPASVYHPTELVLLGLGGLLIAVLGAFLPAGRAARTRTATALRTE</sequence>
<dbReference type="GO" id="GO:0022857">
    <property type="term" value="F:transmembrane transporter activity"/>
    <property type="evidence" value="ECO:0007669"/>
    <property type="project" value="TreeGrafter"/>
</dbReference>
<accession>A0A101SHW2</accession>
<dbReference type="InterPro" id="IPR003838">
    <property type="entry name" value="ABC3_permease_C"/>
</dbReference>
<feature type="transmembrane region" description="Helical" evidence="7">
    <location>
        <begin position="96"/>
        <end position="122"/>
    </location>
</feature>
<dbReference type="PANTHER" id="PTHR30572">
    <property type="entry name" value="MEMBRANE COMPONENT OF TRANSPORTER-RELATED"/>
    <property type="match status" value="1"/>
</dbReference>
<keyword evidence="5 7" id="KW-0472">Membrane</keyword>
<name>A0A101SHW2_9ACTN</name>
<evidence type="ECO:0000256" key="6">
    <source>
        <dbReference type="ARBA" id="ARBA00038076"/>
    </source>
</evidence>
<gene>
    <name evidence="9" type="ORF">AQJ46_00740</name>
</gene>
<dbReference type="STRING" id="58343.AQJ46_00740"/>
<keyword evidence="4 7" id="KW-1133">Transmembrane helix</keyword>
<feature type="domain" description="ABC3 transporter permease C-terminal" evidence="8">
    <location>
        <begin position="55"/>
        <end position="173"/>
    </location>
</feature>
<evidence type="ECO:0000256" key="2">
    <source>
        <dbReference type="ARBA" id="ARBA00022475"/>
    </source>
</evidence>
<evidence type="ECO:0000256" key="3">
    <source>
        <dbReference type="ARBA" id="ARBA00022692"/>
    </source>
</evidence>
<evidence type="ECO:0000256" key="5">
    <source>
        <dbReference type="ARBA" id="ARBA00023136"/>
    </source>
</evidence>
<organism evidence="9 10">
    <name type="scientific">Streptomyces canus</name>
    <dbReference type="NCBI Taxonomy" id="58343"/>
    <lineage>
        <taxon>Bacteria</taxon>
        <taxon>Bacillati</taxon>
        <taxon>Actinomycetota</taxon>
        <taxon>Actinomycetes</taxon>
        <taxon>Kitasatosporales</taxon>
        <taxon>Streptomycetaceae</taxon>
        <taxon>Streptomyces</taxon>
        <taxon>Streptomyces aurantiacus group</taxon>
    </lineage>
</organism>
<dbReference type="InterPro" id="IPR050250">
    <property type="entry name" value="Macrolide_Exporter_MacB"/>
</dbReference>